<evidence type="ECO:0000313" key="4">
    <source>
        <dbReference type="EMBL" id="AKO62824.1"/>
    </source>
</evidence>
<dbReference type="EMBL" id="KM262845">
    <property type="protein sequence ID" value="AIY22492.1"/>
    <property type="molecule type" value="Genomic_DNA"/>
</dbReference>
<dbReference type="EMBL" id="MN270980">
    <property type="protein sequence ID" value="QIM09423.1"/>
    <property type="molecule type" value="Genomic_DNA"/>
</dbReference>
<organismHost>
    <name type="scientific">Phacochoerus africanus</name>
    <name type="common">Warthog</name>
    <dbReference type="NCBI Taxonomy" id="41426"/>
</organismHost>
<evidence type="ECO:0000313" key="24">
    <source>
        <dbReference type="Proteomes" id="UP000500690"/>
    </source>
</evidence>
<dbReference type="Proteomes" id="UP000266411">
    <property type="component" value="Segment"/>
</dbReference>
<dbReference type="EMBL" id="MN270976">
    <property type="protein sequence ID" value="QIM08491.1"/>
    <property type="molecule type" value="Genomic_DNA"/>
</dbReference>
<dbReference type="Proteomes" id="UP000502885">
    <property type="component" value="Segment"/>
</dbReference>
<dbReference type="RefSeq" id="YP_009702390.1">
    <property type="nucleotide sequence ID" value="NC_044941.1"/>
</dbReference>
<dbReference type="RefSeq" id="NP_042836.1">
    <property type="nucleotide sequence ID" value="NC_001659.2"/>
</dbReference>
<dbReference type="EMBL" id="MN270972">
    <property type="protein sequence ID" value="QIM07557.1"/>
    <property type="molecule type" value="Genomic_DNA"/>
</dbReference>
<dbReference type="GeneID" id="41901192"/>
<dbReference type="Proteomes" id="UP000110401">
    <property type="component" value="Segment"/>
</dbReference>
<name>A0A0A1DYB6_ASF</name>
<dbReference type="KEGG" id="vg:41901192"/>
<evidence type="ECO:0000313" key="11">
    <source>
        <dbReference type="EMBL" id="QIM08023.1"/>
    </source>
</evidence>
<dbReference type="RefSeq" id="YP_009703428.1">
    <property type="nucleotide sequence ID" value="NC_044955.1"/>
</dbReference>
<dbReference type="Proteomes" id="UP000117635">
    <property type="component" value="Segment"/>
</dbReference>
<dbReference type="EMBL" id="KM102979">
    <property type="protein sequence ID" value="AJZ77134.1"/>
    <property type="molecule type" value="Genomic_DNA"/>
</dbReference>
<dbReference type="Proteomes" id="UP000241813">
    <property type="component" value="Segment"/>
</dbReference>
<dbReference type="KEGG" id="vg:41902236"/>
<evidence type="ECO:0000313" key="2">
    <source>
        <dbReference type="EMBL" id="AIY22492.1"/>
    </source>
</evidence>
<reference evidence="24 25" key="6">
    <citation type="journal article" date="2020" name="Transbound. Emerg. Dis.">
        <title>The evolution of African swine fever virus in Sardinia (1978 to 2014) as revealed by whole genome sequencing and comparative analysis.</title>
        <authorList>
            <person name="Torresi C."/>
            <person name="Fiori M."/>
            <person name="Bertolotti L."/>
            <person name="Floris M."/>
            <person name="Colitti B."/>
            <person name="Giammarioli M."/>
            <person name="Dei Giudici S."/>
            <person name="Oggiano A."/>
            <person name="Malmberg M."/>
            <person name="De Mia G.M."/>
            <person name="Belak S."/>
            <person name="Granberg F."/>
        </authorList>
    </citation>
    <scope>NUCLEOTIDE SEQUENCE [LARGE SCALE GENOMIC DNA]</scope>
    <source>
        <strain evidence="8">139/Nu/1981</strain>
        <strain evidence="9">140/Or/1985</strain>
        <strain evidence="11">141/Nu/1990</strain>
        <strain evidence="12">142/Nu/1995</strain>
        <strain evidence="17">22653/Ca/2014</strain>
        <strain evidence="14">26/Ss/2004</strain>
        <strain evidence="6">56/Ca/1978</strain>
        <strain evidence="7">57/Ca/1979</strain>
        <strain evidence="13">60/Nu/1997</strain>
        <strain evidence="15">72407/Ss/2005</strain>
        <strain evidence="10">85/Ca/1985</strain>
        <strain evidence="16">97/Ot/2012</strain>
    </source>
</reference>
<evidence type="ECO:0000313" key="19">
    <source>
        <dbReference type="EMBL" id="QPL12104.1"/>
    </source>
</evidence>
<reference evidence="20 22" key="2">
    <citation type="journal article" date="2015" name="J. Gen. Virol.">
        <title>Related strains of African swine fever virus with different virulence: genome comparison and analysis.</title>
        <authorList>
            <person name="Portugal R."/>
            <person name="Coelho J."/>
            <person name="Hoper D."/>
            <person name="Little N.S."/>
            <person name="Smithson C."/>
            <person name="Upton C."/>
            <person name="Martins C."/>
            <person name="Leitao A."/>
            <person name="Keil G.M."/>
        </authorList>
    </citation>
    <scope>NUCLEOTIDE SEQUENCE [LARGE SCALE GENOMIC DNA]</scope>
    <source>
        <strain evidence="1">L60</strain>
        <strain evidence="2">NHV</strain>
    </source>
</reference>
<organismHost>
    <name type="scientific">Ornithodoros moubata</name>
    <name type="common">Soft tick</name>
    <name type="synonym">Argasid tick</name>
    <dbReference type="NCBI Taxonomy" id="6938"/>
</organismHost>
<dbReference type="Proteomes" id="UP000502933">
    <property type="component" value="Segment"/>
</dbReference>
<dbReference type="Proteomes" id="UP000501465">
    <property type="component" value="Segment"/>
</dbReference>
<dbReference type="EMBL" id="MT932578">
    <property type="protein sequence ID" value="QPL11887.1"/>
    <property type="molecule type" value="Genomic_DNA"/>
</dbReference>
<evidence type="ECO:0000313" key="21">
    <source>
        <dbReference type="Proteomes" id="UP000117635"/>
    </source>
</evidence>
<dbReference type="Proteomes" id="UP000502695">
    <property type="component" value="Segment"/>
</dbReference>
<reference evidence="3" key="5">
    <citation type="journal article" date="2016" name="Virol Rep">
        <title>Genomic analysis of Sardinian 26544/OG10 isolate of African swine fever virus.</title>
        <authorList>
            <person name="Bacciu D."/>
            <person name="Deligios M."/>
            <person name="Sanna G."/>
            <person name="Paola Madrau M."/>
            <person name="Luisa Sanna M."/>
            <person name="Dei Giudici S."/>
            <person name="Oggiano A."/>
        </authorList>
    </citation>
    <scope>NUCLEOTIDE SEQUENCE</scope>
    <source>
        <strain evidence="3">26544/OG10</strain>
    </source>
</reference>
<evidence type="ECO:0000313" key="9">
    <source>
        <dbReference type="EMBL" id="QIM07557.1"/>
    </source>
</evidence>
<dbReference type="Proteomes" id="UP000501487">
    <property type="component" value="Segment"/>
</dbReference>
<dbReference type="RefSeq" id="YP_009702709.1">
    <property type="nucleotide sequence ID" value="NC_044943.1"/>
</dbReference>
<dbReference type="GeneID" id="41901513"/>
<dbReference type="Proteomes" id="UP000594644">
    <property type="component" value="Segment"/>
</dbReference>
<dbReference type="Proteomes" id="UP000500690">
    <property type="component" value="Segment"/>
</dbReference>
<evidence type="ECO:0000313" key="23">
    <source>
        <dbReference type="Proteomes" id="UP000241813"/>
    </source>
</evidence>
<dbReference type="Proteomes" id="UP000142390">
    <property type="component" value="Segment"/>
</dbReference>
<reference evidence="18" key="7">
    <citation type="journal article" date="2020" name="Vaccines (Basel)">
        <title>African Swine Fever Circulation among Free-Ranging Pigs in Sardinia: Data from the Eradication Program.</title>
        <authorList>
            <person name="Franzoni G."/>
            <person name="Dei Giudici S."/>
            <person name="Loi F."/>
            <person name="Sanna D."/>
            <person name="Floris M."/>
            <person name="Fiori M."/>
            <person name="Sanna M.L."/>
            <person name="Madrau P."/>
            <person name="Scarpa F."/>
            <person name="Zinellu S."/>
            <person name="Giammarioli M."/>
            <person name="Cappai S."/>
            <person name="De Mia G.M."/>
            <person name="Laddomada A."/>
            <person name="Rolesu S."/>
            <person name="Oggiano A."/>
        </authorList>
    </citation>
    <scope>NUCLEOTIDE SEQUENCE [LARGE SCALE GENOMIC DNA]</scope>
    <source>
        <strain evidence="18">103917/18</strain>
        <strain evidence="19">55234/18</strain>
    </source>
</reference>
<evidence type="ECO:0000313" key="22">
    <source>
        <dbReference type="Proteomes" id="UP000142390"/>
    </source>
</evidence>
<dbReference type="Proteomes" id="UP000500898">
    <property type="component" value="Segment"/>
</dbReference>
<dbReference type="EMBL" id="MN270974">
    <property type="protein sequence ID" value="QIM08023.1"/>
    <property type="molecule type" value="Genomic_DNA"/>
</dbReference>
<dbReference type="Proteomes" id="UP000501683">
    <property type="component" value="Segment"/>
</dbReference>
<dbReference type="RefSeq" id="YP_009702548.1">
    <property type="nucleotide sequence ID" value="NC_044942.1"/>
</dbReference>
<evidence type="ECO:0000313" key="17">
    <source>
        <dbReference type="EMBL" id="QIM09423.1"/>
    </source>
</evidence>
<evidence type="ECO:0000313" key="20">
    <source>
        <dbReference type="Proteomes" id="UP000110401"/>
    </source>
</evidence>
<reference evidence="4 23" key="3">
    <citation type="journal article" date="2015" name="PLoS ONE">
        <title>Genome Sequence of African Swine Fever Virus BA71, the Virulent Parental Strain of the Nonpathogenic and Tissue-Culture Adapted BA71V.</title>
        <authorList>
            <person name="Rodriguez J.M."/>
            <person name="Moreno L.T."/>
            <person name="Alejo A."/>
            <person name="Lacasta A."/>
            <person name="Rodriguez F."/>
            <person name="Salas M.L."/>
        </authorList>
    </citation>
    <scope>NUCLEOTIDE SEQUENCE [LARGE SCALE GENOMIC DNA]</scope>
    <source>
        <strain evidence="4 23">BA71</strain>
    </source>
</reference>
<dbReference type="Proteomes" id="UP000501235">
    <property type="component" value="Segment"/>
</dbReference>
<evidence type="ECO:0000313" key="16">
    <source>
        <dbReference type="EMBL" id="QIM09190.1"/>
    </source>
</evidence>
<evidence type="ECO:0000313" key="15">
    <source>
        <dbReference type="EMBL" id="QIM08957.1"/>
    </source>
</evidence>
<protein>
    <submittedName>
        <fullName evidence="2 3">I196L</fullName>
    </submittedName>
</protein>
<evidence type="ECO:0000313" key="25">
    <source>
        <dbReference type="Proteomes" id="UP000500898"/>
    </source>
</evidence>
<dbReference type="Proteomes" id="UP000503066">
    <property type="component" value="Genome"/>
</dbReference>
<reference evidence="5" key="4">
    <citation type="journal article" date="2016" name="Genome Announc.">
        <title>Complete genome sequence of an African swine fever virus isolate from Sardinia, Italy.</title>
        <authorList>
            <person name="Granberg F."/>
            <person name="Torresi C."/>
            <person name="Oggiano A."/>
            <person name="Malmberg M."/>
            <person name="Iscaro C."/>
            <person name="De Mia G.M."/>
            <person name="Sandor B."/>
        </authorList>
    </citation>
    <scope>NUCLEOTIDE SEQUENCE [LARGE SCALE GENOMIC DNA]</scope>
    <source>
        <strain evidence="5">47/Ss/2008</strain>
    </source>
</reference>
<accession>A0A0A1DYB6</accession>
<evidence type="ECO:0000313" key="7">
    <source>
        <dbReference type="EMBL" id="QIM07087.1"/>
    </source>
</evidence>
<dbReference type="EMBL" id="MT932579">
    <property type="protein sequence ID" value="QPL12104.1"/>
    <property type="molecule type" value="Genomic_DNA"/>
</dbReference>
<evidence type="ECO:0000313" key="18">
    <source>
        <dbReference type="EMBL" id="QPL11887.1"/>
    </source>
</evidence>
<dbReference type="Proteomes" id="UP000501990">
    <property type="component" value="Segment"/>
</dbReference>
<evidence type="ECO:0000313" key="8">
    <source>
        <dbReference type="EMBL" id="QIM07322.1"/>
    </source>
</evidence>
<dbReference type="EMBL" id="KM262844">
    <property type="protein sequence ID" value="AIY22334.1"/>
    <property type="molecule type" value="Genomic_DNA"/>
</dbReference>
<organism evidence="2 20">
    <name type="scientific">African swine fever virus</name>
    <name type="common">ASFV</name>
    <dbReference type="NCBI Taxonomy" id="10497"/>
    <lineage>
        <taxon>Viruses</taxon>
        <taxon>Varidnaviria</taxon>
        <taxon>Bamfordvirae</taxon>
        <taxon>Nucleocytoviricota</taxon>
        <taxon>Pokkesviricetes</taxon>
        <taxon>Asfuvirales</taxon>
        <taxon>Asfarviridae</taxon>
        <taxon>Asfivirus</taxon>
        <taxon>Asfivirus haemorrhagiae</taxon>
    </lineage>
</organism>
<evidence type="ECO:0000313" key="1">
    <source>
        <dbReference type="EMBL" id="AIY22334.1"/>
    </source>
</evidence>
<evidence type="ECO:0000313" key="3">
    <source>
        <dbReference type="EMBL" id="AJZ77134.1"/>
    </source>
</evidence>
<organismHost>
    <name type="scientific">Potamochoerus larvatus</name>
    <name type="common">Bushpig</name>
    <dbReference type="NCBI Taxonomy" id="273792"/>
</organismHost>
<dbReference type="KEGG" id="vg:22220372"/>
<dbReference type="EMBL" id="MN270973">
    <property type="protein sequence ID" value="QIM07790.1"/>
    <property type="molecule type" value="Genomic_DNA"/>
</dbReference>
<dbReference type="KEGG" id="vg:41901513"/>
<dbReference type="EMBL" id="MN270977">
    <property type="protein sequence ID" value="QIM08724.1"/>
    <property type="molecule type" value="Genomic_DNA"/>
</dbReference>
<dbReference type="EMBL" id="MN270970">
    <property type="protein sequence ID" value="QIM07087.1"/>
    <property type="molecule type" value="Genomic_DNA"/>
</dbReference>
<dbReference type="EMBL" id="MN270975">
    <property type="protein sequence ID" value="QIM08258.1"/>
    <property type="molecule type" value="Genomic_DNA"/>
</dbReference>
<sequence length="196" mass="21961">MLFRYLVWLFRFIEVKNVVSISLLVIGSNYLTTAISNNTSTTISPTTSSNYLLTAISNNTSTTILPTTTSSNYLTSAIPNIISDKEDDTPFSTDKTVSDGLSPITLYRAIRSTLNDTMTDILTRPYRPTTVIFHSDTPQPVKNATQGNIIKKTYRQVLTFFIQPNPLFPCFKNHEVFLNLANILNTILCIILIKNV</sequence>
<dbReference type="EMBL" id="MN270971">
    <property type="protein sequence ID" value="QIM07322.1"/>
    <property type="molecule type" value="Genomic_DNA"/>
</dbReference>
<evidence type="ECO:0000313" key="6">
    <source>
        <dbReference type="EMBL" id="QIM06852.1"/>
    </source>
</evidence>
<organismHost>
    <name type="scientific">Ornithodoros</name>
    <name type="common">relapsing fever ticks</name>
    <dbReference type="NCBI Taxonomy" id="6937"/>
</organismHost>
<dbReference type="GeneID" id="41901351"/>
<dbReference type="EMBL" id="MN270969">
    <property type="protein sequence ID" value="QIM06852.1"/>
    <property type="molecule type" value="Genomic_DNA"/>
</dbReference>
<dbReference type="GeneID" id="22220372"/>
<dbReference type="Proteomes" id="UP000503294">
    <property type="component" value="Segment"/>
</dbReference>
<proteinExistence type="predicted"/>
<evidence type="ECO:0000313" key="10">
    <source>
        <dbReference type="EMBL" id="QIM07790.1"/>
    </source>
</evidence>
<dbReference type="EMBL" id="MN270978">
    <property type="protein sequence ID" value="QIM08957.1"/>
    <property type="molecule type" value="Genomic_DNA"/>
</dbReference>
<reference evidence="21" key="1">
    <citation type="submission" date="2014-07" db="EMBL/GenBank/DDBJ databases">
        <title>Complete genome sequence of African Swine Fever Virus strain 26544/OG10 isolated in Sardinia.</title>
        <authorList>
            <person name="Dei Giudici S."/>
            <person name="Bacciu D."/>
            <person name="Sanna G."/>
            <person name="Deligios M."/>
            <person name="Oggiano A."/>
        </authorList>
    </citation>
    <scope>NUCLEOTIDE SEQUENCE [LARGE SCALE GENOMIC DNA]</scope>
</reference>
<evidence type="ECO:0000313" key="13">
    <source>
        <dbReference type="EMBL" id="QIM08491.1"/>
    </source>
</evidence>
<organismHost>
    <name type="scientific">Phacochoerus aethiopicus</name>
    <name type="common">Warthog</name>
    <dbReference type="NCBI Taxonomy" id="85517"/>
</organismHost>
<gene>
    <name evidence="2" type="primary">I196L</name>
    <name evidence="5" type="ORF">AFSV47Ss_0210</name>
</gene>
<organismHost>
    <name type="scientific">Sus scrofa</name>
    <name type="common">Pig</name>
    <dbReference type="NCBI Taxonomy" id="9823"/>
</organismHost>
<dbReference type="Proteomes" id="UP000594565">
    <property type="component" value="Segment"/>
</dbReference>
<dbReference type="GeneID" id="41902236"/>
<dbReference type="EMBL" id="MN270979">
    <property type="protein sequence ID" value="QIM09190.1"/>
    <property type="molecule type" value="Genomic_DNA"/>
</dbReference>
<dbReference type="EMBL" id="KP055815">
    <property type="protein sequence ID" value="AKO62824.1"/>
    <property type="molecule type" value="Genomic_DNA"/>
</dbReference>
<evidence type="ECO:0000313" key="14">
    <source>
        <dbReference type="EMBL" id="QIM08724.1"/>
    </source>
</evidence>
<evidence type="ECO:0000313" key="12">
    <source>
        <dbReference type="EMBL" id="QIM08258.1"/>
    </source>
</evidence>
<dbReference type="KEGG" id="vg:41901351"/>
<evidence type="ECO:0000313" key="5">
    <source>
        <dbReference type="EMBL" id="AOO54515.1"/>
    </source>
</evidence>
<dbReference type="EMBL" id="KX354450">
    <property type="protein sequence ID" value="AOO54515.1"/>
    <property type="molecule type" value="Genomic_DNA"/>
</dbReference>